<keyword evidence="3" id="KW-1185">Reference proteome</keyword>
<evidence type="ECO:0000313" key="2">
    <source>
        <dbReference type="EMBL" id="KNA90582.1"/>
    </source>
</evidence>
<evidence type="ECO:0000259" key="1">
    <source>
        <dbReference type="Pfam" id="PF01738"/>
    </source>
</evidence>
<name>A0ABR5IAF0_9ACTN</name>
<comment type="caution">
    <text evidence="2">The sequence shown here is derived from an EMBL/GenBank/DDBJ whole genome shotgun (WGS) entry which is preliminary data.</text>
</comment>
<dbReference type="EMBL" id="LDTZ01000018">
    <property type="protein sequence ID" value="KNA90582.1"/>
    <property type="molecule type" value="Genomic_DNA"/>
</dbReference>
<dbReference type="Proteomes" id="UP000037247">
    <property type="component" value="Unassembled WGS sequence"/>
</dbReference>
<feature type="domain" description="Dienelactone hydrolase" evidence="1">
    <location>
        <begin position="19"/>
        <end position="157"/>
    </location>
</feature>
<dbReference type="RefSeq" id="WP_049699522.1">
    <property type="nucleotide sequence ID" value="NZ_JAQDQF010000006.1"/>
</dbReference>
<dbReference type="SUPFAM" id="SSF53474">
    <property type="entry name" value="alpha/beta-Hydrolases"/>
    <property type="match status" value="1"/>
</dbReference>
<protein>
    <submittedName>
        <fullName evidence="2">Dienelactone hydrolase</fullName>
    </submittedName>
</protein>
<proteinExistence type="predicted"/>
<reference evidence="2 3" key="1">
    <citation type="submission" date="2015-05" db="EMBL/GenBank/DDBJ databases">
        <title>Draft genome sequence of the bacterium Gordonia jacobaea a new member of the Gordonia genus.</title>
        <authorList>
            <person name="Jimenez-Galisteo G."/>
            <person name="Dominguez A."/>
            <person name="Munoz E."/>
            <person name="Vinas M."/>
        </authorList>
    </citation>
    <scope>NUCLEOTIDE SEQUENCE [LARGE SCALE GENOMIC DNA]</scope>
    <source>
        <strain evidence="3">mv1</strain>
    </source>
</reference>
<dbReference type="Gene3D" id="3.40.50.1820">
    <property type="entry name" value="alpha/beta hydrolase"/>
    <property type="match status" value="1"/>
</dbReference>
<dbReference type="GO" id="GO:0016787">
    <property type="term" value="F:hydrolase activity"/>
    <property type="evidence" value="ECO:0007669"/>
    <property type="project" value="UniProtKB-KW"/>
</dbReference>
<dbReference type="InterPro" id="IPR002925">
    <property type="entry name" value="Dienelactn_hydro"/>
</dbReference>
<sequence length="284" mass="29767">MTRHAADDPLSDFDVRIATHHGTPRRVYSIGEGPAVIVIAEMPGISPAVADFARRVAAIGATAVMPSIYGVDGQDPSPSSLGVVGAATNMLGTMGRACISRDFTILATGRTSPAVEWMRALAAEEHQRCGGPGVGAIGMCFTGGFALAMATDDRILAPVLAQPSLPFAVSPRRARSLDISDDDLATVVGRCARGLDVMGVRFEGDRMSPPSRFQFLREVLGDAFLAIELPDSAANPESPLPTPHSALTNDLIVVPGEPTHDALVAVLDFFAQRLGITKPVTGDQ</sequence>
<dbReference type="Pfam" id="PF01738">
    <property type="entry name" value="DLH"/>
    <property type="match status" value="1"/>
</dbReference>
<accession>A0ABR5IAF0</accession>
<evidence type="ECO:0000313" key="3">
    <source>
        <dbReference type="Proteomes" id="UP000037247"/>
    </source>
</evidence>
<gene>
    <name evidence="2" type="ORF">ABW18_13520</name>
</gene>
<dbReference type="InterPro" id="IPR029058">
    <property type="entry name" value="AB_hydrolase_fold"/>
</dbReference>
<organism evidence="2 3">
    <name type="scientific">Gordonia jacobaea</name>
    <dbReference type="NCBI Taxonomy" id="122202"/>
    <lineage>
        <taxon>Bacteria</taxon>
        <taxon>Bacillati</taxon>
        <taxon>Actinomycetota</taxon>
        <taxon>Actinomycetes</taxon>
        <taxon>Mycobacteriales</taxon>
        <taxon>Gordoniaceae</taxon>
        <taxon>Gordonia</taxon>
    </lineage>
</organism>
<keyword evidence="2" id="KW-0378">Hydrolase</keyword>